<evidence type="ECO:0000313" key="2">
    <source>
        <dbReference type="Proteomes" id="UP001556367"/>
    </source>
</evidence>
<dbReference type="Proteomes" id="UP001556367">
    <property type="component" value="Unassembled WGS sequence"/>
</dbReference>
<organism evidence="1 2">
    <name type="scientific">Hohenbuehelia grisea</name>
    <dbReference type="NCBI Taxonomy" id="104357"/>
    <lineage>
        <taxon>Eukaryota</taxon>
        <taxon>Fungi</taxon>
        <taxon>Dikarya</taxon>
        <taxon>Basidiomycota</taxon>
        <taxon>Agaricomycotina</taxon>
        <taxon>Agaricomycetes</taxon>
        <taxon>Agaricomycetidae</taxon>
        <taxon>Agaricales</taxon>
        <taxon>Pleurotineae</taxon>
        <taxon>Pleurotaceae</taxon>
        <taxon>Hohenbuehelia</taxon>
    </lineage>
</organism>
<dbReference type="Gene3D" id="1.10.510.10">
    <property type="entry name" value="Transferase(Phosphotransferase) domain 1"/>
    <property type="match status" value="1"/>
</dbReference>
<name>A0ABR3JA18_9AGAR</name>
<gene>
    <name evidence="1" type="ORF">HGRIS_006695</name>
</gene>
<evidence type="ECO:0000313" key="1">
    <source>
        <dbReference type="EMBL" id="KAL0952422.1"/>
    </source>
</evidence>
<sequence length="187" mass="21392">MYIDPYHPFYPSRKLDLTGDARYHSRTRKPVKYYILDFGLSRKYEASSLPALEAPIFGGDKSVPEFQVSLEPCDPFPTDVYYLGNLIRRSLTEGWAFAHPVFGLDFIKPLIADMVQDDPSKRPTMEQVAERFDESCAGLSSWTLRSRVARKYDPAIAIPFVFLAHWGRRIMSISRRRPAIPSLSDAV</sequence>
<comment type="caution">
    <text evidence="1">The sequence shown here is derived from an EMBL/GenBank/DDBJ whole genome shotgun (WGS) entry which is preliminary data.</text>
</comment>
<reference evidence="2" key="1">
    <citation type="submission" date="2024-06" db="EMBL/GenBank/DDBJ databases">
        <title>Multi-omics analyses provide insights into the biosynthesis of the anticancer antibiotic pleurotin in Hohenbuehelia grisea.</title>
        <authorList>
            <person name="Weaver J.A."/>
            <person name="Alberti F."/>
        </authorList>
    </citation>
    <scope>NUCLEOTIDE SEQUENCE [LARGE SCALE GENOMIC DNA]</scope>
    <source>
        <strain evidence="2">T-177</strain>
    </source>
</reference>
<dbReference type="EMBL" id="JASNQZ010000010">
    <property type="protein sequence ID" value="KAL0952422.1"/>
    <property type="molecule type" value="Genomic_DNA"/>
</dbReference>
<proteinExistence type="predicted"/>
<keyword evidence="2" id="KW-1185">Reference proteome</keyword>
<protein>
    <recommendedName>
        <fullName evidence="3">Protein kinase domain-containing protein</fullName>
    </recommendedName>
</protein>
<dbReference type="SUPFAM" id="SSF56112">
    <property type="entry name" value="Protein kinase-like (PK-like)"/>
    <property type="match status" value="1"/>
</dbReference>
<dbReference type="InterPro" id="IPR011009">
    <property type="entry name" value="Kinase-like_dom_sf"/>
</dbReference>
<accession>A0ABR3JA18</accession>
<evidence type="ECO:0008006" key="3">
    <source>
        <dbReference type="Google" id="ProtNLM"/>
    </source>
</evidence>